<dbReference type="AlphaFoldDB" id="A0A811LQH2"/>
<evidence type="ECO:0000313" key="1">
    <source>
        <dbReference type="EMBL" id="CAD5229317.1"/>
    </source>
</evidence>
<dbReference type="EMBL" id="CAJFCW020000006">
    <property type="protein sequence ID" value="CAG9126344.1"/>
    <property type="molecule type" value="Genomic_DNA"/>
</dbReference>
<dbReference type="OrthoDB" id="9995306at2759"/>
<organism evidence="1 2">
    <name type="scientific">Bursaphelenchus okinawaensis</name>
    <dbReference type="NCBI Taxonomy" id="465554"/>
    <lineage>
        <taxon>Eukaryota</taxon>
        <taxon>Metazoa</taxon>
        <taxon>Ecdysozoa</taxon>
        <taxon>Nematoda</taxon>
        <taxon>Chromadorea</taxon>
        <taxon>Rhabditida</taxon>
        <taxon>Tylenchina</taxon>
        <taxon>Tylenchomorpha</taxon>
        <taxon>Aphelenchoidea</taxon>
        <taxon>Aphelenchoididae</taxon>
        <taxon>Bursaphelenchus</taxon>
    </lineage>
</organism>
<sequence length="210" mass="23017">MLRRSPYAADISGLTGIRYDSCLNPQFVIAEAASSFAKEQVVLICSCSVSADMFRVACNKALMNMNSEKVRFINPTVVDFGAPISEILIKSLCEEGARLNGARCVVILDNLTLICGSEVEEKIKFVHNVLSTVSDDSTVVYTDPASKLPIDHDVFIDLTSVGSSFGKKVTGRLDLITQTESDPKPQFKSWHYCMGERSVQLFHPGNADVM</sequence>
<gene>
    <name evidence="1" type="ORF">BOKJ2_LOCUS13376</name>
</gene>
<dbReference type="Proteomes" id="UP000614601">
    <property type="component" value="Unassembled WGS sequence"/>
</dbReference>
<accession>A0A811LQH2</accession>
<dbReference type="Proteomes" id="UP000783686">
    <property type="component" value="Unassembled WGS sequence"/>
</dbReference>
<proteinExistence type="predicted"/>
<name>A0A811LQH2_9BILA</name>
<protein>
    <submittedName>
        <fullName evidence="1">Uncharacterized protein</fullName>
    </submittedName>
</protein>
<evidence type="ECO:0000313" key="2">
    <source>
        <dbReference type="Proteomes" id="UP000614601"/>
    </source>
</evidence>
<comment type="caution">
    <text evidence="1">The sequence shown here is derived from an EMBL/GenBank/DDBJ whole genome shotgun (WGS) entry which is preliminary data.</text>
</comment>
<keyword evidence="2" id="KW-1185">Reference proteome</keyword>
<dbReference type="EMBL" id="CAJFDH010000006">
    <property type="protein sequence ID" value="CAD5229317.1"/>
    <property type="molecule type" value="Genomic_DNA"/>
</dbReference>
<reference evidence="1" key="1">
    <citation type="submission" date="2020-09" db="EMBL/GenBank/DDBJ databases">
        <authorList>
            <person name="Kikuchi T."/>
        </authorList>
    </citation>
    <scope>NUCLEOTIDE SEQUENCE</scope>
    <source>
        <strain evidence="1">SH1</strain>
    </source>
</reference>